<reference evidence="5 6" key="1">
    <citation type="submission" date="2021-11" db="EMBL/GenBank/DDBJ databases">
        <title>Genome sequence.</title>
        <authorList>
            <person name="Sun Q."/>
        </authorList>
    </citation>
    <scope>NUCLEOTIDE SEQUENCE [LARGE SCALE GENOMIC DNA]</scope>
    <source>
        <strain evidence="5 6">KCTC 12005</strain>
    </source>
</reference>
<feature type="chain" id="PRO_5043868085" evidence="2">
    <location>
        <begin position="29"/>
        <end position="1028"/>
    </location>
</feature>
<dbReference type="InterPro" id="IPR046022">
    <property type="entry name" value="DUF5979"/>
</dbReference>
<feature type="domain" description="DUF11" evidence="3">
    <location>
        <begin position="165"/>
        <end position="313"/>
    </location>
</feature>
<feature type="domain" description="DUF5979" evidence="4">
    <location>
        <begin position="778"/>
        <end position="878"/>
    </location>
</feature>
<dbReference type="PANTHER" id="PTHR34819">
    <property type="entry name" value="LARGE CYSTEINE-RICH PERIPLASMIC PROTEIN OMCB"/>
    <property type="match status" value="1"/>
</dbReference>
<dbReference type="InterPro" id="IPR047589">
    <property type="entry name" value="DUF11_rpt"/>
</dbReference>
<evidence type="ECO:0000259" key="3">
    <source>
        <dbReference type="Pfam" id="PF01345"/>
    </source>
</evidence>
<dbReference type="Pfam" id="PF19407">
    <property type="entry name" value="DUF5979"/>
    <property type="match status" value="2"/>
</dbReference>
<dbReference type="Gene3D" id="2.60.40.740">
    <property type="match status" value="1"/>
</dbReference>
<dbReference type="Pfam" id="PF01345">
    <property type="entry name" value="DUF11"/>
    <property type="match status" value="5"/>
</dbReference>
<dbReference type="InterPro" id="IPR013783">
    <property type="entry name" value="Ig-like_fold"/>
</dbReference>
<dbReference type="EMBL" id="JAJNCT010000009">
    <property type="protein sequence ID" value="MCD2165540.1"/>
    <property type="molecule type" value="Genomic_DNA"/>
</dbReference>
<gene>
    <name evidence="5" type="ORF">LPW39_10365</name>
</gene>
<name>A0AAW4XWN0_9BURK</name>
<dbReference type="PANTHER" id="PTHR34819:SF3">
    <property type="entry name" value="CELL SURFACE PROTEIN"/>
    <property type="match status" value="1"/>
</dbReference>
<feature type="domain" description="DUF5979" evidence="4">
    <location>
        <begin position="892"/>
        <end position="983"/>
    </location>
</feature>
<keyword evidence="1" id="KW-1133">Transmembrane helix</keyword>
<feature type="domain" description="DUF11" evidence="3">
    <location>
        <begin position="642"/>
        <end position="768"/>
    </location>
</feature>
<evidence type="ECO:0000256" key="2">
    <source>
        <dbReference type="SAM" id="SignalP"/>
    </source>
</evidence>
<keyword evidence="6" id="KW-1185">Reference proteome</keyword>
<comment type="caution">
    <text evidence="5">The sequence shown here is derived from an EMBL/GenBank/DDBJ whole genome shotgun (WGS) entry which is preliminary data.</text>
</comment>
<evidence type="ECO:0000313" key="6">
    <source>
        <dbReference type="Proteomes" id="UP001199260"/>
    </source>
</evidence>
<proteinExistence type="predicted"/>
<organism evidence="5 6">
    <name type="scientific">Comamonas koreensis</name>
    <dbReference type="NCBI Taxonomy" id="160825"/>
    <lineage>
        <taxon>Bacteria</taxon>
        <taxon>Pseudomonadati</taxon>
        <taxon>Pseudomonadota</taxon>
        <taxon>Betaproteobacteria</taxon>
        <taxon>Burkholderiales</taxon>
        <taxon>Comamonadaceae</taxon>
        <taxon>Comamonas</taxon>
    </lineage>
</organism>
<evidence type="ECO:0000259" key="4">
    <source>
        <dbReference type="Pfam" id="PF19407"/>
    </source>
</evidence>
<dbReference type="NCBIfam" id="TIGR01451">
    <property type="entry name" value="B_ant_repeat"/>
    <property type="match status" value="5"/>
</dbReference>
<keyword evidence="2" id="KW-0732">Signal</keyword>
<evidence type="ECO:0000313" key="5">
    <source>
        <dbReference type="EMBL" id="MCD2165540.1"/>
    </source>
</evidence>
<feature type="signal peptide" evidence="2">
    <location>
        <begin position="1"/>
        <end position="28"/>
    </location>
</feature>
<evidence type="ECO:0000256" key="1">
    <source>
        <dbReference type="SAM" id="Phobius"/>
    </source>
</evidence>
<sequence length="1028" mass="103015">MAKKYFSSLLRRLGAATALLPLSVVAWGQTADLQIVKAGPASANGGGAFTYTLVLDNNGPSGANGASFIDTLPQGVVNVAASCVAAINGATCPASIAANNSSVSGTLPSFPHLGKVTIAVTGNFAVSGLSSLTNTATITPPAGIVDDKPESNTSSVSTAMNYGADLVVTKSQSTDSFVSGQLVTYVMTLTNNGPAAADGVRMEDFPYGNGGTAAARANATYIFAGCTPANGAVCPDNAAFRNYSGEVRSAGYLFDTIVPSLPSGGSITITYTMVATAPSLCGLASGPLQNVFQTRALPFGVTDPDPFNNRAEVEQAMPATSACPQTDIQVTKEQSTDDFVPGQPVTYTMTLTNSGLTDASGTLMEDFPYANGGTAATSVSAAYSFVGCVGANGAVCPAPNEFRNYTGLVGGAGYLFNTTVPVLPPGGSITITYTMVANAPTQCGLRAGPLQNVFQIRGLPVGVGDSDPSNDRAEVEQLVPATAACPQADLVATKTQSSDTFVAGQTVTYNITLTNSGPDAADGASILDYPYAYAAGVNMNATYTFAGCTAANGAVCPDNGVFQNYTGQVGGASYLFNTNVPTLPSGGSITISYTMVANLTSACTSANGTIQNTFRAAAPVGVTDPDPYNNEALVEQQFVCADISTNKTVAPVSVKSGDAVTYTVSVVNAGPADVSNVAFSDPLPAGFVYGSASCAVELAPGSCGPVNYDSASRTVSSTIAAIGDGGQVRFTIVGSAGIIPGTYPNIAYAAAPSGVVDPVASSNSSSVNLQIFNTSAPVTVSKVITGLSPSGLPAPLTFTGTVTCGAQAPQIWSATVAAGSSSASSAALSFYDGDACTVTENPPPAAPAGYVWTGTPAISPSPTATLASAPVAVSVTNALQRQTSSLDLSQLFSGPADAVAQVSGVFSFSLNCGVDGTFSLSITVTHGASLPAAINSLPAVASCTATATGTIPAAPNGFVWDASSFQNNPAVTIANGVVSIVVTTPLRANTGNVGGAVKAVPALGNAMLLLVGLLMVAFAAVNGRSRKH</sequence>
<feature type="transmembrane region" description="Helical" evidence="1">
    <location>
        <begin position="1002"/>
        <end position="1021"/>
    </location>
</feature>
<dbReference type="Proteomes" id="UP001199260">
    <property type="component" value="Unassembled WGS sequence"/>
</dbReference>
<dbReference type="AlphaFoldDB" id="A0AAW4XWN0"/>
<feature type="domain" description="DUF11" evidence="3">
    <location>
        <begin position="489"/>
        <end position="632"/>
    </location>
</feature>
<accession>A0AAW4XWN0</accession>
<dbReference type="InterPro" id="IPR051172">
    <property type="entry name" value="Chlamydia_OmcB"/>
</dbReference>
<feature type="domain" description="DUF11" evidence="3">
    <location>
        <begin position="32"/>
        <end position="157"/>
    </location>
</feature>
<feature type="domain" description="DUF11" evidence="3">
    <location>
        <begin position="327"/>
        <end position="475"/>
    </location>
</feature>
<protein>
    <submittedName>
        <fullName evidence="5">DUF11 domain-containing protein</fullName>
    </submittedName>
</protein>
<keyword evidence="1" id="KW-0812">Transmembrane</keyword>
<dbReference type="InterPro" id="IPR001434">
    <property type="entry name" value="OmcB-like_DUF11"/>
</dbReference>
<keyword evidence="1" id="KW-0472">Membrane</keyword>
<dbReference type="RefSeq" id="WP_230774258.1">
    <property type="nucleotide sequence ID" value="NZ_JAJNCT010000009.1"/>
</dbReference>
<dbReference type="Gene3D" id="2.60.40.10">
    <property type="entry name" value="Immunoglobulins"/>
    <property type="match status" value="2"/>
</dbReference>